<name>A0ABV6W2H6_9ACTN</name>
<keyword evidence="2" id="KW-1185">Reference proteome</keyword>
<protein>
    <submittedName>
        <fullName evidence="1">Head decoration protein</fullName>
    </submittedName>
</protein>
<dbReference type="EMBL" id="JBHFAB010000023">
    <property type="protein sequence ID" value="MFC1420051.1"/>
    <property type="molecule type" value="Genomic_DNA"/>
</dbReference>
<sequence length="139" mass="14592">MPLAPTQTLNQVSAGRAWLASLHGTDQTETITLDITKFTAGTHYVLSTDTAQPYAKFLSGVPVGKITASGLYGPWTPAATDGTQLLAGFVFAEAALNPTDTKLPCALLWHGVVKASACPVAVDPTKHIPTSQSAQIRFV</sequence>
<evidence type="ECO:0000313" key="1">
    <source>
        <dbReference type="EMBL" id="MFC1420051.1"/>
    </source>
</evidence>
<dbReference type="InterPro" id="IPR004195">
    <property type="entry name" value="Head_decoration_D"/>
</dbReference>
<organism evidence="1 2">
    <name type="scientific">Streptacidiphilus cavernicola</name>
    <dbReference type="NCBI Taxonomy" id="3342716"/>
    <lineage>
        <taxon>Bacteria</taxon>
        <taxon>Bacillati</taxon>
        <taxon>Actinomycetota</taxon>
        <taxon>Actinomycetes</taxon>
        <taxon>Kitasatosporales</taxon>
        <taxon>Streptomycetaceae</taxon>
        <taxon>Streptacidiphilus</taxon>
    </lineage>
</organism>
<dbReference type="Proteomes" id="UP001592531">
    <property type="component" value="Unassembled WGS sequence"/>
</dbReference>
<dbReference type="Pfam" id="PF02924">
    <property type="entry name" value="HDPD"/>
    <property type="match status" value="1"/>
</dbReference>
<reference evidence="1 2" key="1">
    <citation type="submission" date="2024-09" db="EMBL/GenBank/DDBJ databases">
        <authorList>
            <person name="Lee S.D."/>
        </authorList>
    </citation>
    <scope>NUCLEOTIDE SEQUENCE [LARGE SCALE GENOMIC DNA]</scope>
    <source>
        <strain evidence="1 2">N8-3</strain>
    </source>
</reference>
<dbReference type="RefSeq" id="WP_380540540.1">
    <property type="nucleotide sequence ID" value="NZ_JBHFAB010000023.1"/>
</dbReference>
<gene>
    <name evidence="1" type="ORF">ACEZDE_25935</name>
</gene>
<accession>A0ABV6W2H6</accession>
<evidence type="ECO:0000313" key="2">
    <source>
        <dbReference type="Proteomes" id="UP001592531"/>
    </source>
</evidence>
<proteinExistence type="predicted"/>
<comment type="caution">
    <text evidence="1">The sequence shown here is derived from an EMBL/GenBank/DDBJ whole genome shotgun (WGS) entry which is preliminary data.</text>
</comment>